<feature type="compositionally biased region" description="Low complexity" evidence="1">
    <location>
        <begin position="285"/>
        <end position="304"/>
    </location>
</feature>
<feature type="compositionally biased region" description="Low complexity" evidence="1">
    <location>
        <begin position="217"/>
        <end position="265"/>
    </location>
</feature>
<dbReference type="GO" id="GO:0043565">
    <property type="term" value="F:sequence-specific DNA binding"/>
    <property type="evidence" value="ECO:0007669"/>
    <property type="project" value="TreeGrafter"/>
</dbReference>
<feature type="compositionally biased region" description="Low complexity" evidence="1">
    <location>
        <begin position="414"/>
        <end position="440"/>
    </location>
</feature>
<feature type="region of interest" description="Disordered" evidence="1">
    <location>
        <begin position="48"/>
        <end position="115"/>
    </location>
</feature>
<reference evidence="2" key="1">
    <citation type="submission" date="2013-10" db="EMBL/GenBank/DDBJ databases">
        <title>Genomic analysis of the causative agents of coccidiosis in chickens.</title>
        <authorList>
            <person name="Reid A.J."/>
            <person name="Blake D."/>
            <person name="Billington K."/>
            <person name="Browne H."/>
            <person name="Dunn M."/>
            <person name="Hung S."/>
            <person name="Kawahara F."/>
            <person name="Miranda-Saavedra D."/>
            <person name="Mourier T."/>
            <person name="Nagra H."/>
            <person name="Otto T.D."/>
            <person name="Rawlings N."/>
            <person name="Sanchez A."/>
            <person name="Sanders M."/>
            <person name="Subramaniam C."/>
            <person name="Tay Y."/>
            <person name="Dear P."/>
            <person name="Doerig C."/>
            <person name="Gruber A."/>
            <person name="Parkinson J."/>
            <person name="Shirley M."/>
            <person name="Wan K.L."/>
            <person name="Berriman M."/>
            <person name="Tomley F."/>
            <person name="Pain A."/>
        </authorList>
    </citation>
    <scope>NUCLEOTIDE SEQUENCE</scope>
    <source>
        <strain evidence="2">Houghton</strain>
    </source>
</reference>
<organism evidence="2 3">
    <name type="scientific">Eimeria acervulina</name>
    <name type="common">Coccidian parasite</name>
    <dbReference type="NCBI Taxonomy" id="5801"/>
    <lineage>
        <taxon>Eukaryota</taxon>
        <taxon>Sar</taxon>
        <taxon>Alveolata</taxon>
        <taxon>Apicomplexa</taxon>
        <taxon>Conoidasida</taxon>
        <taxon>Coccidia</taxon>
        <taxon>Eucoccidiorida</taxon>
        <taxon>Eimeriorina</taxon>
        <taxon>Eimeriidae</taxon>
        <taxon>Eimeria</taxon>
    </lineage>
</organism>
<dbReference type="PANTHER" id="PTHR14312">
    <property type="entry name" value="CREB/ATF BZIP TRANSCRIPTION FACTOR"/>
    <property type="match status" value="1"/>
</dbReference>
<reference evidence="2" key="2">
    <citation type="submission" date="2013-10" db="EMBL/GenBank/DDBJ databases">
        <authorList>
            <person name="Aslett M."/>
        </authorList>
    </citation>
    <scope>NUCLEOTIDE SEQUENCE</scope>
    <source>
        <strain evidence="2">Houghton</strain>
    </source>
</reference>
<dbReference type="GO" id="GO:0005634">
    <property type="term" value="C:nucleus"/>
    <property type="evidence" value="ECO:0007669"/>
    <property type="project" value="TreeGrafter"/>
</dbReference>
<feature type="compositionally biased region" description="Low complexity" evidence="1">
    <location>
        <begin position="83"/>
        <end position="101"/>
    </location>
</feature>
<name>U6GEF6_EIMAC</name>
<feature type="compositionally biased region" description="Basic and acidic residues" evidence="1">
    <location>
        <begin position="458"/>
        <end position="468"/>
    </location>
</feature>
<dbReference type="AlphaFoldDB" id="U6GEF6"/>
<accession>U6GEF6</accession>
<feature type="compositionally biased region" description="Low complexity" evidence="1">
    <location>
        <begin position="183"/>
        <end position="192"/>
    </location>
</feature>
<evidence type="ECO:0000313" key="3">
    <source>
        <dbReference type="Proteomes" id="UP000018050"/>
    </source>
</evidence>
<protein>
    <submittedName>
        <fullName evidence="2">Uncharacterized protein</fullName>
    </submittedName>
</protein>
<feature type="region of interest" description="Disordered" evidence="1">
    <location>
        <begin position="163"/>
        <end position="304"/>
    </location>
</feature>
<evidence type="ECO:0000313" key="2">
    <source>
        <dbReference type="EMBL" id="CDI78510.1"/>
    </source>
</evidence>
<dbReference type="EMBL" id="HG670879">
    <property type="protein sequence ID" value="CDI78510.1"/>
    <property type="molecule type" value="Genomic_DNA"/>
</dbReference>
<gene>
    <name evidence="2" type="ORF">EAH_00007660</name>
</gene>
<dbReference type="VEuPathDB" id="ToxoDB:EAH_00007660"/>
<feature type="region of interest" description="Disordered" evidence="1">
    <location>
        <begin position="395"/>
        <end position="468"/>
    </location>
</feature>
<feature type="compositionally biased region" description="Basic residues" evidence="1">
    <location>
        <begin position="444"/>
        <end position="457"/>
    </location>
</feature>
<feature type="region of interest" description="Disordered" evidence="1">
    <location>
        <begin position="1"/>
        <end position="28"/>
    </location>
</feature>
<feature type="region of interest" description="Disordered" evidence="1">
    <location>
        <begin position="322"/>
        <end position="356"/>
    </location>
</feature>
<dbReference type="PANTHER" id="PTHR14312:SF1">
    <property type="entry name" value="BASIC-LEUCINE ZIPPER TRANSCRIPTION FACTOR A"/>
    <property type="match status" value="1"/>
</dbReference>
<dbReference type="Proteomes" id="UP000018050">
    <property type="component" value="Unassembled WGS sequence"/>
</dbReference>
<dbReference type="RefSeq" id="XP_013251271.1">
    <property type="nucleotide sequence ID" value="XM_013395817.1"/>
</dbReference>
<dbReference type="GO" id="GO:0010468">
    <property type="term" value="P:regulation of gene expression"/>
    <property type="evidence" value="ECO:0007669"/>
    <property type="project" value="TreeGrafter"/>
</dbReference>
<evidence type="ECO:0000256" key="1">
    <source>
        <dbReference type="SAM" id="MobiDB-lite"/>
    </source>
</evidence>
<dbReference type="OrthoDB" id="5577072at2759"/>
<feature type="compositionally biased region" description="Low complexity" evidence="1">
    <location>
        <begin position="62"/>
        <end position="76"/>
    </location>
</feature>
<proteinExistence type="predicted"/>
<keyword evidence="3" id="KW-1185">Reference proteome</keyword>
<dbReference type="GeneID" id="25268836"/>
<sequence>MDPAAADAAAAAAAPAAAPASSAAASAAAPKSCGAKKFSFSLKRNAAEGSAASRGGLKKELGSASVGSSSSSRGVRTPGDPQAPTSSSASTSAPLHVFGFEAAEEGEEERKVQQLLSISEGQLQVAGGAANKEEKPFIIPCKTHLPLSAYRLRVFGASNIAPQHLEQQQQQQQQQKQEEEEQQQQTAQEAAATPPPVWGLVEMKRTKERPLNSSPQTAAAAAGKTESAAATAGAAAVKTEPAEPSSSSAAAVAAAVKNEPAEATADSLATGVRTDVKQESGGGAAAAAAAAEGGAAAAAGPGPLLSGNSLLGVVRRKYLLEKQQQQQQQKNATRGTYNRKPLNTPGEPEKELLQRELQVLPDAPSASSAIYKAMPVEAFGAAMLRAKQEKTHPLCDAPAAAATGSSIRRREETVPTATAAPTAATTAQQQRQQTAATETTSNSKHQHPSGSTHRRREQNRLHACDGVV</sequence>
<feature type="compositionally biased region" description="Low complexity" evidence="1">
    <location>
        <begin position="166"/>
        <end position="175"/>
    </location>
</feature>